<keyword evidence="1" id="KW-0175">Coiled coil</keyword>
<dbReference type="InterPro" id="IPR024623">
    <property type="entry name" value="YtxH"/>
</dbReference>
<dbReference type="PANTHER" id="PTHR35792">
    <property type="entry name" value="GENERAL STRESS PROTEIN"/>
    <property type="match status" value="1"/>
</dbReference>
<comment type="caution">
    <text evidence="2">The sequence shown here is derived from an EMBL/GenBank/DDBJ whole genome shotgun (WGS) entry which is preliminary data.</text>
</comment>
<feature type="coiled-coil region" evidence="1">
    <location>
        <begin position="60"/>
        <end position="102"/>
    </location>
</feature>
<dbReference type="InterPro" id="IPR052928">
    <property type="entry name" value="Desiccation-related_membrane"/>
</dbReference>
<reference evidence="3" key="1">
    <citation type="journal article" date="2019" name="Int. J. Syst. Evol. Microbiol.">
        <title>The Global Catalogue of Microorganisms (GCM) 10K type strain sequencing project: providing services to taxonomists for standard genome sequencing and annotation.</title>
        <authorList>
            <consortium name="The Broad Institute Genomics Platform"/>
            <consortium name="The Broad Institute Genome Sequencing Center for Infectious Disease"/>
            <person name="Wu L."/>
            <person name="Ma J."/>
        </authorList>
    </citation>
    <scope>NUCLEOTIDE SEQUENCE [LARGE SCALE GENOMIC DNA]</scope>
    <source>
        <strain evidence="3">KCTC 52644</strain>
    </source>
</reference>
<protein>
    <submittedName>
        <fullName evidence="2">YtxH domain-containing protein</fullName>
    </submittedName>
</protein>
<evidence type="ECO:0000313" key="2">
    <source>
        <dbReference type="EMBL" id="MFD2908559.1"/>
    </source>
</evidence>
<evidence type="ECO:0000256" key="1">
    <source>
        <dbReference type="SAM" id="Coils"/>
    </source>
</evidence>
<dbReference type="EMBL" id="JBHUOL010000012">
    <property type="protein sequence ID" value="MFD2908559.1"/>
    <property type="molecule type" value="Genomic_DNA"/>
</dbReference>
<accession>A0ABW5Z6Y6</accession>
<organism evidence="2 3">
    <name type="scientific">Flavobacterium ardleyense</name>
    <dbReference type="NCBI Taxonomy" id="2038737"/>
    <lineage>
        <taxon>Bacteria</taxon>
        <taxon>Pseudomonadati</taxon>
        <taxon>Bacteroidota</taxon>
        <taxon>Flavobacteriia</taxon>
        <taxon>Flavobacteriales</taxon>
        <taxon>Flavobacteriaceae</taxon>
        <taxon>Flavobacterium</taxon>
    </lineage>
</organism>
<sequence length="108" mass="12085">MSNRSDNASALLLGAVIGAGLGILFAPHKGSVTREKIKDGFDDLKDQATDRFNSFEEDAMEKYTETKEDLKGTIENLISKTSYKAEETITFLEEKLVELKKQNAKLQR</sequence>
<dbReference type="Pfam" id="PF12732">
    <property type="entry name" value="YtxH"/>
    <property type="match status" value="1"/>
</dbReference>
<name>A0ABW5Z6Y6_9FLAO</name>
<gene>
    <name evidence="2" type="ORF">ACFSX9_07395</name>
</gene>
<dbReference type="PANTHER" id="PTHR35792:SF2">
    <property type="entry name" value="GENERAL STRESS PROTEIN"/>
    <property type="match status" value="1"/>
</dbReference>
<evidence type="ECO:0000313" key="3">
    <source>
        <dbReference type="Proteomes" id="UP001597549"/>
    </source>
</evidence>
<dbReference type="Proteomes" id="UP001597549">
    <property type="component" value="Unassembled WGS sequence"/>
</dbReference>
<dbReference type="RefSeq" id="WP_379806199.1">
    <property type="nucleotide sequence ID" value="NZ_JBHUOL010000012.1"/>
</dbReference>
<proteinExistence type="predicted"/>
<keyword evidence="3" id="KW-1185">Reference proteome</keyword>